<name>A0A0A8YZ39_ARUDO</name>
<dbReference type="PANTHER" id="PTHR21596">
    <property type="entry name" value="RIBONUCLEASE P SUBUNIT P38"/>
    <property type="match status" value="1"/>
</dbReference>
<protein>
    <recommendedName>
        <fullName evidence="2">Factor of DNA methylation 1-5/IDN2 domain-containing protein</fullName>
    </recommendedName>
</protein>
<sequence length="297" mass="34179">MADIVPGCSMASVRPWGSDQDMNRLVVSNLNCDMAMQDAMHKQFSKANLTITYFLRENWKINQEKQELSRKNKDLTLEIENLKKKLAERESISVPHEGGTTDNVPQEGLFDPVQLNRVIFKNHERQIELTETRRKLKDVFTKIGHHDGLVIRVKMMGQINKKPFLDAARSVKVKNSEVKAAKECSAWQQKIEGHFWRPYKRITEDGHSEEVLDEEDEALKELKACGQGIYDAVVKALKEMEKYNSSGRIVVPELWNYKEGRKATTVECIDLLGKKVMEHEQNCNKRKRASPRLGRTA</sequence>
<keyword evidence="1" id="KW-0175">Coiled coil</keyword>
<dbReference type="InterPro" id="IPR045177">
    <property type="entry name" value="FDM1-5/IDN2"/>
</dbReference>
<reference evidence="3" key="1">
    <citation type="submission" date="2014-09" db="EMBL/GenBank/DDBJ databases">
        <authorList>
            <person name="Magalhaes I.L.F."/>
            <person name="Oliveira U."/>
            <person name="Santos F.R."/>
            <person name="Vidigal T.H.D.A."/>
            <person name="Brescovit A.D."/>
            <person name="Santos A.J."/>
        </authorList>
    </citation>
    <scope>NUCLEOTIDE SEQUENCE</scope>
    <source>
        <tissue evidence="3">Shoot tissue taken approximately 20 cm above the soil surface</tissue>
    </source>
</reference>
<feature type="coiled-coil region" evidence="1">
    <location>
        <begin position="58"/>
        <end position="92"/>
    </location>
</feature>
<dbReference type="AlphaFoldDB" id="A0A0A8YZ39"/>
<evidence type="ECO:0000313" key="3">
    <source>
        <dbReference type="EMBL" id="JAD27877.1"/>
    </source>
</evidence>
<dbReference type="Pfam" id="PF03469">
    <property type="entry name" value="XH"/>
    <property type="match status" value="1"/>
</dbReference>
<dbReference type="GO" id="GO:0080188">
    <property type="term" value="P:gene silencing by siRNA-directed DNA methylation"/>
    <property type="evidence" value="ECO:0007669"/>
    <property type="project" value="InterPro"/>
</dbReference>
<evidence type="ECO:0000259" key="2">
    <source>
        <dbReference type="Pfam" id="PF03469"/>
    </source>
</evidence>
<dbReference type="PANTHER" id="PTHR21596:SF55">
    <property type="entry name" value="OS12G0572500 PROTEIN"/>
    <property type="match status" value="1"/>
</dbReference>
<dbReference type="EMBL" id="GBRH01270018">
    <property type="protein sequence ID" value="JAD27877.1"/>
    <property type="molecule type" value="Transcribed_RNA"/>
</dbReference>
<feature type="domain" description="Factor of DNA methylation 1-5/IDN2" evidence="2">
    <location>
        <begin position="154"/>
        <end position="280"/>
    </location>
</feature>
<accession>A0A0A8YZ39</accession>
<dbReference type="InterPro" id="IPR005379">
    <property type="entry name" value="FDM1-5/IDN2_XH"/>
</dbReference>
<proteinExistence type="predicted"/>
<organism evidence="3">
    <name type="scientific">Arundo donax</name>
    <name type="common">Giant reed</name>
    <name type="synonym">Donax arundinaceus</name>
    <dbReference type="NCBI Taxonomy" id="35708"/>
    <lineage>
        <taxon>Eukaryota</taxon>
        <taxon>Viridiplantae</taxon>
        <taxon>Streptophyta</taxon>
        <taxon>Embryophyta</taxon>
        <taxon>Tracheophyta</taxon>
        <taxon>Spermatophyta</taxon>
        <taxon>Magnoliopsida</taxon>
        <taxon>Liliopsida</taxon>
        <taxon>Poales</taxon>
        <taxon>Poaceae</taxon>
        <taxon>PACMAD clade</taxon>
        <taxon>Arundinoideae</taxon>
        <taxon>Arundineae</taxon>
        <taxon>Arundo</taxon>
    </lineage>
</organism>
<reference evidence="3" key="2">
    <citation type="journal article" date="2015" name="Data Brief">
        <title>Shoot transcriptome of the giant reed, Arundo donax.</title>
        <authorList>
            <person name="Barrero R.A."/>
            <person name="Guerrero F.D."/>
            <person name="Moolhuijzen P."/>
            <person name="Goolsby J.A."/>
            <person name="Tidwell J."/>
            <person name="Bellgard S.E."/>
            <person name="Bellgard M.I."/>
        </authorList>
    </citation>
    <scope>NUCLEOTIDE SEQUENCE</scope>
    <source>
        <tissue evidence="3">Shoot tissue taken approximately 20 cm above the soil surface</tissue>
    </source>
</reference>
<evidence type="ECO:0000256" key="1">
    <source>
        <dbReference type="SAM" id="Coils"/>
    </source>
</evidence>